<evidence type="ECO:0000313" key="1">
    <source>
        <dbReference type="EMBL" id="HJB75595.1"/>
    </source>
</evidence>
<name>A0A9D2MIT9_9FIRM</name>
<evidence type="ECO:0000313" key="2">
    <source>
        <dbReference type="Proteomes" id="UP000823877"/>
    </source>
</evidence>
<dbReference type="CDD" id="cd06503">
    <property type="entry name" value="ATP-synt_Fo_b"/>
    <property type="match status" value="1"/>
</dbReference>
<evidence type="ECO:0008006" key="3">
    <source>
        <dbReference type="Google" id="ProtNLM"/>
    </source>
</evidence>
<gene>
    <name evidence="1" type="ORF">IAA37_08015</name>
</gene>
<comment type="caution">
    <text evidence="1">The sequence shown here is derived from an EMBL/GenBank/DDBJ whole genome shotgun (WGS) entry which is preliminary data.</text>
</comment>
<reference evidence="1" key="2">
    <citation type="submission" date="2021-04" db="EMBL/GenBank/DDBJ databases">
        <authorList>
            <person name="Gilroy R."/>
        </authorList>
    </citation>
    <scope>NUCLEOTIDE SEQUENCE</scope>
    <source>
        <strain evidence="1">CHK188-16595</strain>
    </source>
</reference>
<dbReference type="EMBL" id="DWXN01000012">
    <property type="protein sequence ID" value="HJB75595.1"/>
    <property type="molecule type" value="Genomic_DNA"/>
</dbReference>
<dbReference type="Gene3D" id="1.20.5.620">
    <property type="entry name" value="F1F0 ATP synthase subunit B, membrane domain"/>
    <property type="match status" value="1"/>
</dbReference>
<sequence length="186" mass="20493">MTNTDILLEDLEDVLDDATSMPMTKKSLVDVDKIKTIIEDIRLNTPQETKQAKAIVDSRNSILDEAKKEADEIIAQAQAQARELVARDQITQTAQAEAAEITAKAKEEGDAYIQDAKNQASEILGDATTKANDMLTNAQNKSREMLTAVNNYADDTLLAIDDSLYKALADVRRIRQGLNNKRGANE</sequence>
<reference evidence="1" key="1">
    <citation type="journal article" date="2021" name="PeerJ">
        <title>Extensive microbial diversity within the chicken gut microbiome revealed by metagenomics and culture.</title>
        <authorList>
            <person name="Gilroy R."/>
            <person name="Ravi A."/>
            <person name="Getino M."/>
            <person name="Pursley I."/>
            <person name="Horton D.L."/>
            <person name="Alikhan N.F."/>
            <person name="Baker D."/>
            <person name="Gharbi K."/>
            <person name="Hall N."/>
            <person name="Watson M."/>
            <person name="Adriaenssens E.M."/>
            <person name="Foster-Nyarko E."/>
            <person name="Jarju S."/>
            <person name="Secka A."/>
            <person name="Antonio M."/>
            <person name="Oren A."/>
            <person name="Chaudhuri R.R."/>
            <person name="La Ragione R."/>
            <person name="Hildebrand F."/>
            <person name="Pallen M.J."/>
        </authorList>
    </citation>
    <scope>NUCLEOTIDE SEQUENCE</scope>
    <source>
        <strain evidence="1">CHK188-16595</strain>
    </source>
</reference>
<protein>
    <recommendedName>
        <fullName evidence="3">ATPase</fullName>
    </recommendedName>
</protein>
<proteinExistence type="predicted"/>
<accession>A0A9D2MIT9</accession>
<dbReference type="Proteomes" id="UP000823877">
    <property type="component" value="Unassembled WGS sequence"/>
</dbReference>
<organism evidence="1 2">
    <name type="scientific">Candidatus Eubacterium faecale</name>
    <dbReference type="NCBI Taxonomy" id="2838568"/>
    <lineage>
        <taxon>Bacteria</taxon>
        <taxon>Bacillati</taxon>
        <taxon>Bacillota</taxon>
        <taxon>Clostridia</taxon>
        <taxon>Eubacteriales</taxon>
        <taxon>Eubacteriaceae</taxon>
        <taxon>Eubacterium</taxon>
    </lineage>
</organism>
<dbReference type="AlphaFoldDB" id="A0A9D2MIT9"/>